<evidence type="ECO:0000256" key="3">
    <source>
        <dbReference type="ARBA" id="ARBA00022475"/>
    </source>
</evidence>
<feature type="transmembrane region" description="Helical" evidence="8">
    <location>
        <begin position="255"/>
        <end position="277"/>
    </location>
</feature>
<gene>
    <name evidence="9" type="ORF">AERYTH_16930</name>
</gene>
<feature type="transmembrane region" description="Helical" evidence="8">
    <location>
        <begin position="70"/>
        <end position="88"/>
    </location>
</feature>
<keyword evidence="6 8" id="KW-0472">Membrane</keyword>
<dbReference type="AlphaFoldDB" id="A0A0U4CLN2"/>
<organism evidence="9 10">
    <name type="scientific">Aeromicrobium erythreum</name>
    <dbReference type="NCBI Taxonomy" id="2041"/>
    <lineage>
        <taxon>Bacteria</taxon>
        <taxon>Bacillati</taxon>
        <taxon>Actinomycetota</taxon>
        <taxon>Actinomycetes</taxon>
        <taxon>Propionibacteriales</taxon>
        <taxon>Nocardioidaceae</taxon>
        <taxon>Aeromicrobium</taxon>
    </lineage>
</organism>
<comment type="subcellular location">
    <subcellularLocation>
        <location evidence="1">Cell inner membrane</location>
        <topology evidence="1">Multi-pass membrane protein</topology>
    </subcellularLocation>
</comment>
<feature type="transmembrane region" description="Helical" evidence="8">
    <location>
        <begin position="284"/>
        <end position="302"/>
    </location>
</feature>
<accession>A0A0U4CLN2</accession>
<dbReference type="Pfam" id="PF07690">
    <property type="entry name" value="MFS_1"/>
    <property type="match status" value="1"/>
</dbReference>
<evidence type="ECO:0000256" key="7">
    <source>
        <dbReference type="SAM" id="MobiDB-lite"/>
    </source>
</evidence>
<dbReference type="PANTHER" id="PTHR23513:SF9">
    <property type="entry name" value="ENTEROBACTIN EXPORTER ENTS"/>
    <property type="match status" value="1"/>
</dbReference>
<dbReference type="KEGG" id="aer:AERYTH_16930"/>
<dbReference type="PATRIC" id="fig|2041.4.peg.3541"/>
<dbReference type="Gene3D" id="1.20.1250.20">
    <property type="entry name" value="MFS general substrate transporter like domains"/>
    <property type="match status" value="1"/>
</dbReference>
<keyword evidence="10" id="KW-1185">Reference proteome</keyword>
<name>A0A0U4CLN2_9ACTN</name>
<feature type="transmembrane region" description="Helical" evidence="8">
    <location>
        <begin position="308"/>
        <end position="328"/>
    </location>
</feature>
<evidence type="ECO:0000256" key="5">
    <source>
        <dbReference type="ARBA" id="ARBA00022989"/>
    </source>
</evidence>
<evidence type="ECO:0000256" key="4">
    <source>
        <dbReference type="ARBA" id="ARBA00022692"/>
    </source>
</evidence>
<evidence type="ECO:0000313" key="9">
    <source>
        <dbReference type="EMBL" id="ALX06261.1"/>
    </source>
</evidence>
<dbReference type="Proteomes" id="UP000067689">
    <property type="component" value="Chromosome"/>
</dbReference>
<dbReference type="InterPro" id="IPR011701">
    <property type="entry name" value="MFS"/>
</dbReference>
<dbReference type="SUPFAM" id="SSF103473">
    <property type="entry name" value="MFS general substrate transporter"/>
    <property type="match status" value="1"/>
</dbReference>
<dbReference type="PANTHER" id="PTHR23513">
    <property type="entry name" value="INTEGRAL MEMBRANE EFFLUX PROTEIN-RELATED"/>
    <property type="match status" value="1"/>
</dbReference>
<evidence type="ECO:0000256" key="8">
    <source>
        <dbReference type="SAM" id="Phobius"/>
    </source>
</evidence>
<evidence type="ECO:0000256" key="2">
    <source>
        <dbReference type="ARBA" id="ARBA00022448"/>
    </source>
</evidence>
<dbReference type="RefSeq" id="WP_067861015.1">
    <property type="nucleotide sequence ID" value="NZ_CP011502.1"/>
</dbReference>
<evidence type="ECO:0000313" key="10">
    <source>
        <dbReference type="Proteomes" id="UP000067689"/>
    </source>
</evidence>
<evidence type="ECO:0000256" key="1">
    <source>
        <dbReference type="ARBA" id="ARBA00004429"/>
    </source>
</evidence>
<reference evidence="9 10" key="1">
    <citation type="journal article" date="1991" name="Int. J. Syst. Bacteriol.">
        <title>Description of the erythromycin-producing bacterium Arthrobacter sp. strain NRRL B-3381 as Aeromicrobium erythreum gen. nov., sp. nov.</title>
        <authorList>
            <person name="Miller E.S."/>
            <person name="Woese C.R."/>
            <person name="Brenner S."/>
        </authorList>
    </citation>
    <scope>NUCLEOTIDE SEQUENCE [LARGE SCALE GENOMIC DNA]</scope>
    <source>
        <strain evidence="9 10">AR18</strain>
    </source>
</reference>
<feature type="transmembrane region" description="Helical" evidence="8">
    <location>
        <begin position="94"/>
        <end position="114"/>
    </location>
</feature>
<dbReference type="InterPro" id="IPR036259">
    <property type="entry name" value="MFS_trans_sf"/>
</dbReference>
<keyword evidence="4 8" id="KW-0812">Transmembrane</keyword>
<keyword evidence="2" id="KW-0813">Transport</keyword>
<feature type="transmembrane region" description="Helical" evidence="8">
    <location>
        <begin position="375"/>
        <end position="394"/>
    </location>
</feature>
<proteinExistence type="predicted"/>
<dbReference type="GO" id="GO:0005886">
    <property type="term" value="C:plasma membrane"/>
    <property type="evidence" value="ECO:0007669"/>
    <property type="project" value="UniProtKB-SubCell"/>
</dbReference>
<protein>
    <submittedName>
        <fullName evidence="9">MFS transporter</fullName>
    </submittedName>
</protein>
<keyword evidence="5 8" id="KW-1133">Transmembrane helix</keyword>
<evidence type="ECO:0000256" key="6">
    <source>
        <dbReference type="ARBA" id="ARBA00023136"/>
    </source>
</evidence>
<keyword evidence="3" id="KW-1003">Cell membrane</keyword>
<dbReference type="EMBL" id="CP011502">
    <property type="protein sequence ID" value="ALX06261.1"/>
    <property type="molecule type" value="Genomic_DNA"/>
</dbReference>
<feature type="transmembrane region" description="Helical" evidence="8">
    <location>
        <begin position="38"/>
        <end position="58"/>
    </location>
</feature>
<dbReference type="GO" id="GO:0022857">
    <property type="term" value="F:transmembrane transporter activity"/>
    <property type="evidence" value="ECO:0007669"/>
    <property type="project" value="InterPro"/>
</dbReference>
<feature type="compositionally biased region" description="Polar residues" evidence="7">
    <location>
        <begin position="409"/>
        <end position="423"/>
    </location>
</feature>
<feature type="transmembrane region" description="Helical" evidence="8">
    <location>
        <begin position="349"/>
        <end position="369"/>
    </location>
</feature>
<sequence length="431" mass="43511">MRTSLLLLTATTFVTWIGTRLTAVALPLVALQETGEPWTMGLVGGAAGLPLLTVAWWGRHVRDRLTTGRALAVVMAANAVGMAVVPAATISGELGATALGASGLITGSAAALLGPAERSLVADLADEHVRRGGRMGPARWLAWQDLAHRVSMVFAPPAAAWCVTVWGAAPLLWCETVVVGLAALALLAVPGVPTPTQDRTVPATVRGVSAVAVLRRHPDLAAGVAMAGIAGVCWFGFSLGLTILGTEHGRPGQLLAAGMGGYGLASVLASFVVPFVIQRVPHTLAMSGAWLTLGGAFLLLPLATPSLVGVACAAAVGGAATPWAIAALNAAISSRTHGADRRAAFTAETVLHSGGTSVGLLLGGAVIGWVGAETVLVAAGITQVMAAVVGAGWARKATQPGPDPGQASGRRQSLRVSTISTWAGGSRDQAR</sequence>
<feature type="transmembrane region" description="Helical" evidence="8">
    <location>
        <begin position="220"/>
        <end position="243"/>
    </location>
</feature>
<feature type="region of interest" description="Disordered" evidence="7">
    <location>
        <begin position="396"/>
        <end position="431"/>
    </location>
</feature>